<dbReference type="Pfam" id="PF16110">
    <property type="entry name" value="DUF4828"/>
    <property type="match status" value="1"/>
</dbReference>
<protein>
    <submittedName>
        <fullName evidence="1">DUF4828 domain-containing protein</fullName>
    </submittedName>
</protein>
<proteinExistence type="predicted"/>
<keyword evidence="3" id="KW-1185">Reference proteome</keyword>
<evidence type="ECO:0000313" key="1">
    <source>
        <dbReference type="EMBL" id="MSE20958.1"/>
    </source>
</evidence>
<comment type="caution">
    <text evidence="2">The sequence shown here is derived from an EMBL/GenBank/DDBJ whole genome shotgun (WGS) entry which is preliminary data.</text>
</comment>
<gene>
    <name evidence="2" type="ORF">FAM23169_01718</name>
    <name evidence="1" type="ORF">GKC44_06800</name>
</gene>
<dbReference type="Proteomes" id="UP000491237">
    <property type="component" value="Unassembled WGS sequence"/>
</dbReference>
<dbReference type="KEGG" id="lpar:FAM21731_01778"/>
<dbReference type="OrthoDB" id="2246468at2"/>
<dbReference type="Proteomes" id="UP000193009">
    <property type="component" value="Unassembled WGS sequence"/>
</dbReference>
<dbReference type="RefSeq" id="WP_057911073.1">
    <property type="nucleotide sequence ID" value="NZ_CP018796.1"/>
</dbReference>
<dbReference type="EMBL" id="WKKY01000212">
    <property type="protein sequence ID" value="MSE20958.1"/>
    <property type="molecule type" value="Genomic_DNA"/>
</dbReference>
<evidence type="ECO:0000313" key="4">
    <source>
        <dbReference type="Proteomes" id="UP000491237"/>
    </source>
</evidence>
<dbReference type="EMBL" id="MSBD01000041">
    <property type="protein sequence ID" value="ORN27683.1"/>
    <property type="molecule type" value="Genomic_DNA"/>
</dbReference>
<dbReference type="GeneID" id="69803505"/>
<dbReference type="STRING" id="152331.FAM21731_01778"/>
<dbReference type="AlphaFoldDB" id="A0A1X1FE51"/>
<accession>A0A1X1FE51</accession>
<reference evidence="1 4" key="2">
    <citation type="submission" date="2019-11" db="EMBL/GenBank/DDBJ databases">
        <title>Draft Genome Sequence of Plant Growth-Promoting Rhizosphere-Associated Bacteria.</title>
        <authorList>
            <person name="Vasilyev I.Y."/>
            <person name="Radchenko V."/>
            <person name="Ilnitskaya E.V."/>
        </authorList>
    </citation>
    <scope>NUCLEOTIDE SEQUENCE [LARGE SCALE GENOMIC DNA]</scope>
    <source>
        <strain evidence="1 4">VRA_07sq_f</strain>
    </source>
</reference>
<sequence length="122" mass="14397">MRKRSIFIFMISFLFSLFHTRKAPSHQPDPADPLFFVGTWEYVDHRNRVHQIEIGPDLKLLIDGKDMSAKVSLLTRYELSYVDKFGYKLEIRGNEARPIKFYDESENYTYDLKSANATKKLE</sequence>
<evidence type="ECO:0000313" key="3">
    <source>
        <dbReference type="Proteomes" id="UP000193009"/>
    </source>
</evidence>
<dbReference type="InterPro" id="IPR032254">
    <property type="entry name" value="DUF4828"/>
</dbReference>
<organism evidence="2 3">
    <name type="scientific">Lentilactobacillus parabuchneri</name>
    <dbReference type="NCBI Taxonomy" id="152331"/>
    <lineage>
        <taxon>Bacteria</taxon>
        <taxon>Bacillati</taxon>
        <taxon>Bacillota</taxon>
        <taxon>Bacilli</taxon>
        <taxon>Lactobacillales</taxon>
        <taxon>Lactobacillaceae</taxon>
        <taxon>Lentilactobacillus</taxon>
    </lineage>
</organism>
<name>A0A1X1FE51_9LACO</name>
<evidence type="ECO:0000313" key="2">
    <source>
        <dbReference type="EMBL" id="ORN27683.1"/>
    </source>
</evidence>
<reference evidence="2 3" key="1">
    <citation type="journal article" date="2017" name="Front. Microbiol.">
        <title>The Histidine Decarboxylase Gene Cluster of Lactobacillus parabuchneri Was Gained by Horizontal Gene Transfer and Is Mobile within the Species.</title>
        <authorList>
            <person name="Wuthrich D."/>
            <person name="Berthoud H."/>
            <person name="Wechsler D."/>
            <person name="Eugster E."/>
            <person name="Irmler S."/>
            <person name="Bruggmann R."/>
        </authorList>
    </citation>
    <scope>NUCLEOTIDE SEQUENCE [LARGE SCALE GENOMIC DNA]</scope>
    <source>
        <strain evidence="2 3">FAM23169</strain>
    </source>
</reference>